<reference evidence="2" key="1">
    <citation type="journal article" date="2020" name="Nature">
        <title>Giant virus diversity and host interactions through global metagenomics.</title>
        <authorList>
            <person name="Schulz F."/>
            <person name="Roux S."/>
            <person name="Paez-Espino D."/>
            <person name="Jungbluth S."/>
            <person name="Walsh D.A."/>
            <person name="Denef V.J."/>
            <person name="McMahon K.D."/>
            <person name="Konstantinidis K.T."/>
            <person name="Eloe-Fadrosh E.A."/>
            <person name="Kyrpides N.C."/>
            <person name="Woyke T."/>
        </authorList>
    </citation>
    <scope>NUCLEOTIDE SEQUENCE</scope>
    <source>
        <strain evidence="2">GVMAG-S-1017745-26</strain>
    </source>
</reference>
<evidence type="ECO:0000313" key="2">
    <source>
        <dbReference type="EMBL" id="QHU35364.1"/>
    </source>
</evidence>
<dbReference type="AlphaFoldDB" id="A0A6C0M0L5"/>
<dbReference type="PROSITE" id="PS50096">
    <property type="entry name" value="IQ"/>
    <property type="match status" value="1"/>
</dbReference>
<feature type="compositionally biased region" description="Acidic residues" evidence="1">
    <location>
        <begin position="180"/>
        <end position="214"/>
    </location>
</feature>
<accession>A0A6C0M0L5</accession>
<organism evidence="2">
    <name type="scientific">viral metagenome</name>
    <dbReference type="NCBI Taxonomy" id="1070528"/>
    <lineage>
        <taxon>unclassified sequences</taxon>
        <taxon>metagenomes</taxon>
        <taxon>organismal metagenomes</taxon>
    </lineage>
</organism>
<feature type="region of interest" description="Disordered" evidence="1">
    <location>
        <begin position="163"/>
        <end position="214"/>
    </location>
</feature>
<evidence type="ECO:0000256" key="1">
    <source>
        <dbReference type="SAM" id="MobiDB-lite"/>
    </source>
</evidence>
<dbReference type="EMBL" id="MN740588">
    <property type="protein sequence ID" value="QHU35364.1"/>
    <property type="molecule type" value="Genomic_DNA"/>
</dbReference>
<protein>
    <submittedName>
        <fullName evidence="2">Uncharacterized protein</fullName>
    </submittedName>
</protein>
<proteinExistence type="predicted"/>
<sequence length="214" mass="25026">MYLRNGKVYYNPGNIGNIIKLQSYFRGKISFNEFQPYLKSIKMIRKRFPHLHIDSDTKTKTKQKNAKKTKTVKKTKTAKKNKKNIDMCVEEKNNVICELNINDDEYIVSQYEFLKNMGSNLINGRKRSSRSNKGKQPERYVDENFLEIILEDSKIEDILESGSDVDTDYHSSDNFSNLDSDGEWDDNNESSSEDEWDNDNESSNEDEWSDNDTE</sequence>
<name>A0A6C0M0L5_9ZZZZ</name>